<dbReference type="NCBIfam" id="TIGR01891">
    <property type="entry name" value="amidohydrolases"/>
    <property type="match status" value="1"/>
</dbReference>
<dbReference type="InterPro" id="IPR011650">
    <property type="entry name" value="Peptidase_M20_dimer"/>
</dbReference>
<dbReference type="SUPFAM" id="SSF53187">
    <property type="entry name" value="Zn-dependent exopeptidases"/>
    <property type="match status" value="1"/>
</dbReference>
<dbReference type="PIRSF" id="PIRSF005962">
    <property type="entry name" value="Pept_M20D_amidohydro"/>
    <property type="match status" value="1"/>
</dbReference>
<dbReference type="OrthoDB" id="9777385at2"/>
<proteinExistence type="predicted"/>
<accession>A0A2V1K8N0</accession>
<sequence>MKISNDLERQLIEWRRDFHKYAEPGWTEFRTTAKIVEVLQGLGWEAVYGPDVHDAETRMGVPDSETLVAARERAVQHGANRELVEAMGDGFTGAVAILKTGRPGPVLGFRFDIDSNDLNESTSPEHRPTAEGFASVNQGAMHGCGHDGHAAMGLGLATVLAEHIDELTGTIKIFFQPAEEGVRGAHSMVAAGWMDDVDIFVATHLHSRLGLGNICVGSDRYLASTKFDVTFTGVGAHAGGDPQSGKNAMLAACAATTNMFAIARHSSGASRMNVGTLTSGEGRNVVPRSAFLQAECRGENSEINDYMFNRAKQVVSGAAEMFDVQYDIRLTGRAETAPPSPELLPFVHEEFAALHGVNQVTDSGGTTGSEDATAMMNRVKERGGLATYVSLGMDTQGGHHTESFDVSEEALRMGVEAEAQIVFEAPAFLESIGR</sequence>
<comment type="caution">
    <text evidence="3">The sequence shown here is derived from an EMBL/GenBank/DDBJ whole genome shotgun (WGS) entry which is preliminary data.</text>
</comment>
<dbReference type="Gene3D" id="3.40.630.10">
    <property type="entry name" value="Zn peptidases"/>
    <property type="match status" value="2"/>
</dbReference>
<evidence type="ECO:0000313" key="3">
    <source>
        <dbReference type="EMBL" id="PWF26566.1"/>
    </source>
</evidence>
<dbReference type="InterPro" id="IPR017439">
    <property type="entry name" value="Amidohydrolase"/>
</dbReference>
<feature type="binding site" evidence="1">
    <location>
        <position position="204"/>
    </location>
    <ligand>
        <name>Mn(2+)</name>
        <dbReference type="ChEBI" id="CHEBI:29035"/>
        <label>2</label>
    </ligand>
</feature>
<feature type="binding site" evidence="1">
    <location>
        <position position="180"/>
    </location>
    <ligand>
        <name>Mn(2+)</name>
        <dbReference type="ChEBI" id="CHEBI:29035"/>
        <label>2</label>
    </ligand>
</feature>
<comment type="cofactor">
    <cofactor evidence="1">
        <name>Mn(2+)</name>
        <dbReference type="ChEBI" id="CHEBI:29035"/>
    </cofactor>
    <text evidence="1">The Mn(2+) ion enhances activity.</text>
</comment>
<dbReference type="GO" id="GO:0046657">
    <property type="term" value="P:folic acid catabolic process"/>
    <property type="evidence" value="ECO:0007669"/>
    <property type="project" value="TreeGrafter"/>
</dbReference>
<dbReference type="Pfam" id="PF01546">
    <property type="entry name" value="Peptidase_M20"/>
    <property type="match status" value="1"/>
</dbReference>
<name>A0A2V1K8N0_9ACTO</name>
<dbReference type="AlphaFoldDB" id="A0A2V1K8N0"/>
<keyword evidence="4" id="KW-1185">Reference proteome</keyword>
<gene>
    <name evidence="3" type="ORF">DD236_06875</name>
</gene>
<dbReference type="InterPro" id="IPR052030">
    <property type="entry name" value="Peptidase_M20/M20A_hydrolases"/>
</dbReference>
<dbReference type="InterPro" id="IPR002933">
    <property type="entry name" value="Peptidase_M20"/>
</dbReference>
<keyword evidence="1" id="KW-0479">Metal-binding</keyword>
<evidence type="ECO:0000259" key="2">
    <source>
        <dbReference type="Pfam" id="PF07687"/>
    </source>
</evidence>
<feature type="binding site" evidence="1">
    <location>
        <position position="144"/>
    </location>
    <ligand>
        <name>Mn(2+)</name>
        <dbReference type="ChEBI" id="CHEBI:29035"/>
        <label>2</label>
    </ligand>
</feature>
<dbReference type="EMBL" id="QETB01000003">
    <property type="protein sequence ID" value="PWF26566.1"/>
    <property type="molecule type" value="Genomic_DNA"/>
</dbReference>
<feature type="domain" description="Peptidase M20 dimerisation" evidence="2">
    <location>
        <begin position="226"/>
        <end position="315"/>
    </location>
</feature>
<dbReference type="Pfam" id="PF07687">
    <property type="entry name" value="M20_dimer"/>
    <property type="match status" value="1"/>
</dbReference>
<feature type="binding site" evidence="1">
    <location>
        <position position="146"/>
    </location>
    <ligand>
        <name>Mn(2+)</name>
        <dbReference type="ChEBI" id="CHEBI:29035"/>
        <label>2</label>
    </ligand>
</feature>
<reference evidence="4" key="1">
    <citation type="submission" date="2018-05" db="EMBL/GenBank/DDBJ databases">
        <authorList>
            <person name="Li Y."/>
        </authorList>
    </citation>
    <scope>NUCLEOTIDE SEQUENCE [LARGE SCALE GENOMIC DNA]</scope>
    <source>
        <strain evidence="4">sk1b4</strain>
    </source>
</reference>
<keyword evidence="1" id="KW-0464">Manganese</keyword>
<dbReference type="GO" id="GO:0046872">
    <property type="term" value="F:metal ion binding"/>
    <property type="evidence" value="ECO:0007669"/>
    <property type="project" value="UniProtKB-KW"/>
</dbReference>
<evidence type="ECO:0000256" key="1">
    <source>
        <dbReference type="PIRSR" id="PIRSR005962-1"/>
    </source>
</evidence>
<dbReference type="SUPFAM" id="SSF55031">
    <property type="entry name" value="Bacterial exopeptidase dimerisation domain"/>
    <property type="match status" value="1"/>
</dbReference>
<dbReference type="Proteomes" id="UP000245283">
    <property type="component" value="Unassembled WGS sequence"/>
</dbReference>
<protein>
    <submittedName>
        <fullName evidence="3">Peptidase M20</fullName>
    </submittedName>
</protein>
<dbReference type="GO" id="GO:0071713">
    <property type="term" value="F:para-aminobenzoyl-glutamate hydrolase activity"/>
    <property type="evidence" value="ECO:0007669"/>
    <property type="project" value="TreeGrafter"/>
</dbReference>
<dbReference type="InterPro" id="IPR036264">
    <property type="entry name" value="Bact_exopeptidase_dim_dom"/>
</dbReference>
<dbReference type="GO" id="GO:0005737">
    <property type="term" value="C:cytoplasm"/>
    <property type="evidence" value="ECO:0007669"/>
    <property type="project" value="TreeGrafter"/>
</dbReference>
<evidence type="ECO:0000313" key="4">
    <source>
        <dbReference type="Proteomes" id="UP000245283"/>
    </source>
</evidence>
<dbReference type="RefSeq" id="WP_109093639.1">
    <property type="nucleotide sequence ID" value="NZ_QETB01000003.1"/>
</dbReference>
<dbReference type="GO" id="GO:0016805">
    <property type="term" value="F:dipeptidase activity"/>
    <property type="evidence" value="ECO:0007669"/>
    <property type="project" value="TreeGrafter"/>
</dbReference>
<dbReference type="PANTHER" id="PTHR30575">
    <property type="entry name" value="PEPTIDASE M20"/>
    <property type="match status" value="1"/>
</dbReference>
<feature type="binding site" evidence="1">
    <location>
        <position position="400"/>
    </location>
    <ligand>
        <name>Mn(2+)</name>
        <dbReference type="ChEBI" id="CHEBI:29035"/>
        <label>2</label>
    </ligand>
</feature>
<dbReference type="PANTHER" id="PTHR30575:SF3">
    <property type="entry name" value="PEPTIDASE M20 DIMERISATION DOMAIN-CONTAINING PROTEIN"/>
    <property type="match status" value="1"/>
</dbReference>
<organism evidence="3 4">
    <name type="scientific">Ancrocorticia populi</name>
    <dbReference type="NCBI Taxonomy" id="2175228"/>
    <lineage>
        <taxon>Bacteria</taxon>
        <taxon>Bacillati</taxon>
        <taxon>Actinomycetota</taxon>
        <taxon>Actinomycetes</taxon>
        <taxon>Actinomycetales</taxon>
        <taxon>Actinomycetaceae</taxon>
        <taxon>Ancrocorticia</taxon>
    </lineage>
</organism>